<evidence type="ECO:0000313" key="9">
    <source>
        <dbReference type="EMBL" id="MFC5345513.1"/>
    </source>
</evidence>
<organism evidence="9 10">
    <name type="scientific">Brevundimonas staleyi</name>
    <dbReference type="NCBI Taxonomy" id="74326"/>
    <lineage>
        <taxon>Bacteria</taxon>
        <taxon>Pseudomonadati</taxon>
        <taxon>Pseudomonadota</taxon>
        <taxon>Alphaproteobacteria</taxon>
        <taxon>Caulobacterales</taxon>
        <taxon>Caulobacteraceae</taxon>
        <taxon>Brevundimonas</taxon>
    </lineage>
</organism>
<evidence type="ECO:0000259" key="8">
    <source>
        <dbReference type="Pfam" id="PF04389"/>
    </source>
</evidence>
<dbReference type="RefSeq" id="WP_374038774.1">
    <property type="nucleotide sequence ID" value="NZ_CP169082.1"/>
</dbReference>
<dbReference type="Proteomes" id="UP001596152">
    <property type="component" value="Unassembled WGS sequence"/>
</dbReference>
<dbReference type="InterPro" id="IPR046450">
    <property type="entry name" value="PA_dom_sf"/>
</dbReference>
<dbReference type="SUPFAM" id="SSF52025">
    <property type="entry name" value="PA domain"/>
    <property type="match status" value="1"/>
</dbReference>
<dbReference type="InterPro" id="IPR007484">
    <property type="entry name" value="Peptidase_M28"/>
</dbReference>
<keyword evidence="5" id="KW-0378">Hydrolase</keyword>
<dbReference type="Gene3D" id="3.40.630.10">
    <property type="entry name" value="Zn peptidases"/>
    <property type="match status" value="1"/>
</dbReference>
<feature type="chain" id="PRO_5047500659" evidence="7">
    <location>
        <begin position="24"/>
        <end position="548"/>
    </location>
</feature>
<evidence type="ECO:0000256" key="2">
    <source>
        <dbReference type="ARBA" id="ARBA00022670"/>
    </source>
</evidence>
<keyword evidence="10" id="KW-1185">Reference proteome</keyword>
<gene>
    <name evidence="9" type="ORF">ACFPIE_16480</name>
</gene>
<evidence type="ECO:0000256" key="4">
    <source>
        <dbReference type="ARBA" id="ARBA00022729"/>
    </source>
</evidence>
<reference evidence="10" key="1">
    <citation type="journal article" date="2019" name="Int. J. Syst. Evol. Microbiol.">
        <title>The Global Catalogue of Microorganisms (GCM) 10K type strain sequencing project: providing services to taxonomists for standard genome sequencing and annotation.</title>
        <authorList>
            <consortium name="The Broad Institute Genomics Platform"/>
            <consortium name="The Broad Institute Genome Sequencing Center for Infectious Disease"/>
            <person name="Wu L."/>
            <person name="Ma J."/>
        </authorList>
    </citation>
    <scope>NUCLEOTIDE SEQUENCE [LARGE SCALE GENOMIC DNA]</scope>
    <source>
        <strain evidence="10">JCM 12125</strain>
    </source>
</reference>
<feature type="signal peptide" evidence="7">
    <location>
        <begin position="1"/>
        <end position="23"/>
    </location>
</feature>
<dbReference type="PANTHER" id="PTHR12147">
    <property type="entry name" value="METALLOPEPTIDASE M28 FAMILY MEMBER"/>
    <property type="match status" value="1"/>
</dbReference>
<protein>
    <submittedName>
        <fullName evidence="9">M28 family peptidase</fullName>
    </submittedName>
</protein>
<dbReference type="SUPFAM" id="SSF53187">
    <property type="entry name" value="Zn-dependent exopeptidases"/>
    <property type="match status" value="1"/>
</dbReference>
<keyword evidence="6" id="KW-0862">Zinc</keyword>
<dbReference type="Gene3D" id="3.50.30.30">
    <property type="match status" value="1"/>
</dbReference>
<evidence type="ECO:0000313" key="10">
    <source>
        <dbReference type="Proteomes" id="UP001596152"/>
    </source>
</evidence>
<keyword evidence="1" id="KW-0031">Aminopeptidase</keyword>
<accession>A0ABW0FWS2</accession>
<evidence type="ECO:0000256" key="5">
    <source>
        <dbReference type="ARBA" id="ARBA00022801"/>
    </source>
</evidence>
<dbReference type="InterPro" id="IPR045175">
    <property type="entry name" value="M28_fam"/>
</dbReference>
<dbReference type="PANTHER" id="PTHR12147:SF56">
    <property type="entry name" value="AMINOPEPTIDASE YDR415C-RELATED"/>
    <property type="match status" value="1"/>
</dbReference>
<evidence type="ECO:0000256" key="6">
    <source>
        <dbReference type="ARBA" id="ARBA00022833"/>
    </source>
</evidence>
<proteinExistence type="predicted"/>
<dbReference type="Pfam" id="PF04389">
    <property type="entry name" value="Peptidase_M28"/>
    <property type="match status" value="1"/>
</dbReference>
<keyword evidence="3" id="KW-0479">Metal-binding</keyword>
<keyword evidence="2" id="KW-0645">Protease</keyword>
<evidence type="ECO:0000256" key="1">
    <source>
        <dbReference type="ARBA" id="ARBA00022438"/>
    </source>
</evidence>
<feature type="domain" description="Peptidase M28" evidence="8">
    <location>
        <begin position="292"/>
        <end position="510"/>
    </location>
</feature>
<evidence type="ECO:0000256" key="3">
    <source>
        <dbReference type="ARBA" id="ARBA00022723"/>
    </source>
</evidence>
<dbReference type="EMBL" id="JBHSLF010000049">
    <property type="protein sequence ID" value="MFC5345513.1"/>
    <property type="molecule type" value="Genomic_DNA"/>
</dbReference>
<name>A0ABW0FWS2_9CAUL</name>
<keyword evidence="4 7" id="KW-0732">Signal</keyword>
<evidence type="ECO:0000256" key="7">
    <source>
        <dbReference type="SAM" id="SignalP"/>
    </source>
</evidence>
<sequence>MLRALFGGTAAVALILSAGLASAQDFSAERISDGIRHISSDDFQGRYPGTQGERMTLEWLQAQYEAMGLEPGGPNGQWLQEIVLKRFTPVAGAASASWTGPDGVAHPMTVGTDILLRAATNDGKADIANAGLVFAGYGIHAPERNWDDWGDIDVRGKVVIVMAGEPNSPEVAERFNGAYPTAYSNGWYKNDEAFRRGAVGVITLNMMSATDQNWLRAGQFGNRQRTLTPGAADLEFTGAINHDVGQAWAAAAGVDPATLATVESGTFKAVPLTGVTLSVKQEETIDTLTTHNLLAKITGSERPNETIVYSAHWDHVGVGADHVSPVSTTEDNIYNGAWDNASGTIGILEMARQLKAAPRAERTFVFAHMAAEEMGLLGAYAYAADPVYPLETTVADINIDMLPLSPPTRDIAIFGKGQNTLEDDLAVLAEAEGRVITDDRQPEQGFYTRSDHFPFVRMGVPALMTWHGVDWDEGGVEAGQAAWTAKFGADYHKPSDEWSADWDLRSAVENLTLLYRLGLQLANGDEWPTWKPTSEFGARRVESDAARR</sequence>
<comment type="caution">
    <text evidence="9">The sequence shown here is derived from an EMBL/GenBank/DDBJ whole genome shotgun (WGS) entry which is preliminary data.</text>
</comment>